<dbReference type="InterPro" id="IPR053714">
    <property type="entry name" value="Iso_Racemase_Enz_sf"/>
</dbReference>
<sequence>MKVTDNIKDFEKNQINLNYDVQSRPNKVHIGLVQLSTDHTLETDWAKLINSQAMVFSTRVFYSSHLTVKDLDDISKEIETSSNLIASGLTMDVMAFGCTSASIIIGESKIAYLLTKNRNNIPATNPWTAVKAAFNYFKAKKIAVLSPYPIEVNFNLYQQLIAADFEIAILGSLGIKKDTDITKVSKLSVIQSLKKILPQSEADIVFIPCTNLRILDYIKEIEGLFDIPVITSNSVMYWHCLNLVNVKAKCPGYGKLLNS</sequence>
<gene>
    <name evidence="1" type="ORF">CDV26_05405</name>
</gene>
<dbReference type="PANTHER" id="PTHR40267">
    <property type="entry name" value="BLR3294 PROTEIN"/>
    <property type="match status" value="1"/>
</dbReference>
<proteinExistence type="predicted"/>
<dbReference type="Pfam" id="PF17645">
    <property type="entry name" value="Amdase"/>
    <property type="match status" value="1"/>
</dbReference>
<dbReference type="RefSeq" id="WP_088772414.1">
    <property type="nucleotide sequence ID" value="NZ_CP022132.1"/>
</dbReference>
<keyword evidence="2" id="KW-1185">Reference proteome</keyword>
<dbReference type="Gene3D" id="3.40.50.12500">
    <property type="match status" value="1"/>
</dbReference>
<dbReference type="PANTHER" id="PTHR40267:SF1">
    <property type="entry name" value="BLR3294 PROTEIN"/>
    <property type="match status" value="1"/>
</dbReference>
<dbReference type="EMBL" id="CP022132">
    <property type="protein sequence ID" value="ASG67897.1"/>
    <property type="molecule type" value="Genomic_DNA"/>
</dbReference>
<dbReference type="InterPro" id="IPR026286">
    <property type="entry name" value="MaiA/AMDase"/>
</dbReference>
<dbReference type="PIRSF" id="PIRSF015736">
    <property type="entry name" value="MI"/>
    <property type="match status" value="1"/>
</dbReference>
<dbReference type="Proteomes" id="UP000249910">
    <property type="component" value="Chromosome"/>
</dbReference>
<organism evidence="1 2">
    <name type="scientific">Francisella halioticida</name>
    <dbReference type="NCBI Taxonomy" id="549298"/>
    <lineage>
        <taxon>Bacteria</taxon>
        <taxon>Pseudomonadati</taxon>
        <taxon>Pseudomonadota</taxon>
        <taxon>Gammaproteobacteria</taxon>
        <taxon>Thiotrichales</taxon>
        <taxon>Francisellaceae</taxon>
        <taxon>Francisella</taxon>
    </lineage>
</organism>
<name>A0ABN5B0B3_9GAMM</name>
<accession>A0ABN5B0B3</accession>
<protein>
    <submittedName>
        <fullName evidence="1">Asp/Glu racemase</fullName>
    </submittedName>
</protein>
<evidence type="ECO:0000313" key="2">
    <source>
        <dbReference type="Proteomes" id="UP000249910"/>
    </source>
</evidence>
<evidence type="ECO:0000313" key="1">
    <source>
        <dbReference type="EMBL" id="ASG67897.1"/>
    </source>
</evidence>
<reference evidence="1 2" key="1">
    <citation type="submission" date="2017-06" db="EMBL/GenBank/DDBJ databases">
        <title>Complete genome of Francisella halioticida.</title>
        <authorList>
            <person name="Sjodin A."/>
        </authorList>
    </citation>
    <scope>NUCLEOTIDE SEQUENCE [LARGE SCALE GENOMIC DNA]</scope>
    <source>
        <strain evidence="1 2">DSM 23729</strain>
    </source>
</reference>